<gene>
    <name evidence="6" type="ORF">SAMN05444167_0800</name>
</gene>
<evidence type="ECO:0000256" key="2">
    <source>
        <dbReference type="ARBA" id="ARBA00022559"/>
    </source>
</evidence>
<dbReference type="GO" id="GO:0004601">
    <property type="term" value="F:peroxidase activity"/>
    <property type="evidence" value="ECO:0007669"/>
    <property type="project" value="UniProtKB-KW"/>
</dbReference>
<evidence type="ECO:0008006" key="8">
    <source>
        <dbReference type="Google" id="ProtNLM"/>
    </source>
</evidence>
<evidence type="ECO:0000313" key="6">
    <source>
        <dbReference type="EMBL" id="SDE91567.1"/>
    </source>
</evidence>
<dbReference type="InterPro" id="IPR006314">
    <property type="entry name" value="Dyp_peroxidase"/>
</dbReference>
<dbReference type="GO" id="GO:0020037">
    <property type="term" value="F:heme binding"/>
    <property type="evidence" value="ECO:0007669"/>
    <property type="project" value="InterPro"/>
</dbReference>
<dbReference type="PANTHER" id="PTHR30521:SF5">
    <property type="entry name" value="BLR4509 PROTEIN"/>
    <property type="match status" value="1"/>
</dbReference>
<dbReference type="OrthoDB" id="236246at2"/>
<dbReference type="Proteomes" id="UP000182427">
    <property type="component" value="Chromosome I"/>
</dbReference>
<dbReference type="PANTHER" id="PTHR30521">
    <property type="entry name" value="DEFERROCHELATASE/PEROXIDASE"/>
    <property type="match status" value="1"/>
</dbReference>
<keyword evidence="7" id="KW-1185">Reference proteome</keyword>
<dbReference type="GO" id="GO:0005829">
    <property type="term" value="C:cytosol"/>
    <property type="evidence" value="ECO:0007669"/>
    <property type="project" value="TreeGrafter"/>
</dbReference>
<reference evidence="6 7" key="1">
    <citation type="submission" date="2016-10" db="EMBL/GenBank/DDBJ databases">
        <authorList>
            <person name="de Groot N.N."/>
        </authorList>
    </citation>
    <scope>NUCLEOTIDE SEQUENCE [LARGE SCALE GENOMIC DNA]</scope>
    <source>
        <strain evidence="6 7">GAS232</strain>
    </source>
</reference>
<dbReference type="EMBL" id="LT629690">
    <property type="protein sequence ID" value="SDE91567.1"/>
    <property type="molecule type" value="Genomic_DNA"/>
</dbReference>
<dbReference type="SUPFAM" id="SSF54909">
    <property type="entry name" value="Dimeric alpha+beta barrel"/>
    <property type="match status" value="1"/>
</dbReference>
<evidence type="ECO:0000313" key="7">
    <source>
        <dbReference type="Proteomes" id="UP000182427"/>
    </source>
</evidence>
<dbReference type="GO" id="GO:0046872">
    <property type="term" value="F:metal ion binding"/>
    <property type="evidence" value="ECO:0007669"/>
    <property type="project" value="UniProtKB-KW"/>
</dbReference>
<evidence type="ECO:0000256" key="4">
    <source>
        <dbReference type="ARBA" id="ARBA00023002"/>
    </source>
</evidence>
<sequence length="494" mass="54724">MGSVEFEAIQGIVRFGYGKLTDCCFLLATIKDAEKTRGWIETAPVTNAVALSDAPQTALQVAFTYEGLTKLGCSSALLSQFSTEFKTGLNNNARARLLGDVGESAPEQWFWGSENNKVDVLVMLYARPGGLDAWKEAIQSGGWNEAFRVVSELNTSYLGGTEPFGFTDGVSQPELDWERSRVPQQIEDTYTNRITLGEVLLGYPNEYNRYTDRPLLPSDASSADLLPVAEDQPNMRDFGRNGSYLVLRTLEQNVDEFWRFIRGHSEDEATAEMMAEAMVGRRKDGTPLVPLSSSPIPGVDTNDNRNHFDFASDPDGLKCPFGAHIRRANPRNGDLPSPPVSGIKRLLTLLGLGEKTLNSDAKASSRFHRILRRGREFKNTPISTQTDETSTHEGIHFMCLNANLARQFEFLQSAWLMSTKFDALTDESDPLLGSRERIEGAAPPDSFTLPSEQLGERRTVGGIPRFVRVRGGAYFFLPSLATLRYLTAIGQSRE</sequence>
<dbReference type="RefSeq" id="WP_083344013.1">
    <property type="nucleotide sequence ID" value="NZ_LT629690.1"/>
</dbReference>
<evidence type="ECO:0000256" key="3">
    <source>
        <dbReference type="ARBA" id="ARBA00022723"/>
    </source>
</evidence>
<organism evidence="6 7">
    <name type="scientific">Terriglobus roseus</name>
    <dbReference type="NCBI Taxonomy" id="392734"/>
    <lineage>
        <taxon>Bacteria</taxon>
        <taxon>Pseudomonadati</taxon>
        <taxon>Acidobacteriota</taxon>
        <taxon>Terriglobia</taxon>
        <taxon>Terriglobales</taxon>
        <taxon>Acidobacteriaceae</taxon>
        <taxon>Terriglobus</taxon>
    </lineage>
</organism>
<evidence type="ECO:0000256" key="1">
    <source>
        <dbReference type="ARBA" id="ARBA00001970"/>
    </source>
</evidence>
<dbReference type="PROSITE" id="PS51404">
    <property type="entry name" value="DYP_PEROXIDASE"/>
    <property type="match status" value="1"/>
</dbReference>
<comment type="cofactor">
    <cofactor evidence="1">
        <name>heme b</name>
        <dbReference type="ChEBI" id="CHEBI:60344"/>
    </cofactor>
</comment>
<protein>
    <recommendedName>
        <fullName evidence="8">Dyp-type peroxidase family</fullName>
    </recommendedName>
</protein>
<keyword evidence="5" id="KW-0408">Iron</keyword>
<keyword evidence="3" id="KW-0479">Metal-binding</keyword>
<accession>A0A1G7GTU2</accession>
<dbReference type="AlphaFoldDB" id="A0A1G7GTU2"/>
<keyword evidence="2" id="KW-0575">Peroxidase</keyword>
<evidence type="ECO:0000256" key="5">
    <source>
        <dbReference type="ARBA" id="ARBA00023004"/>
    </source>
</evidence>
<dbReference type="InterPro" id="IPR011008">
    <property type="entry name" value="Dimeric_a/b-barrel"/>
</dbReference>
<proteinExistence type="predicted"/>
<name>A0A1G7GTU2_9BACT</name>
<keyword evidence="4" id="KW-0560">Oxidoreductase</keyword>